<organism evidence="2">
    <name type="scientific">Lygus hesperus</name>
    <name type="common">Western plant bug</name>
    <dbReference type="NCBI Taxonomy" id="30085"/>
    <lineage>
        <taxon>Eukaryota</taxon>
        <taxon>Metazoa</taxon>
        <taxon>Ecdysozoa</taxon>
        <taxon>Arthropoda</taxon>
        <taxon>Hexapoda</taxon>
        <taxon>Insecta</taxon>
        <taxon>Pterygota</taxon>
        <taxon>Neoptera</taxon>
        <taxon>Paraneoptera</taxon>
        <taxon>Hemiptera</taxon>
        <taxon>Heteroptera</taxon>
        <taxon>Panheteroptera</taxon>
        <taxon>Cimicomorpha</taxon>
        <taxon>Miridae</taxon>
        <taxon>Mirini</taxon>
        <taxon>Lygus</taxon>
    </lineage>
</organism>
<name>A0A0A9W418_LYGHE</name>
<reference evidence="2" key="2">
    <citation type="submission" date="2014-07" db="EMBL/GenBank/DDBJ databases">
        <authorList>
            <person name="Hull J."/>
        </authorList>
    </citation>
    <scope>NUCLEOTIDE SEQUENCE</scope>
</reference>
<evidence type="ECO:0000256" key="1">
    <source>
        <dbReference type="SAM" id="Phobius"/>
    </source>
</evidence>
<dbReference type="AlphaFoldDB" id="A0A0A9W418"/>
<dbReference type="EMBL" id="GBHO01041458">
    <property type="protein sequence ID" value="JAG02146.1"/>
    <property type="molecule type" value="Transcribed_RNA"/>
</dbReference>
<feature type="transmembrane region" description="Helical" evidence="1">
    <location>
        <begin position="459"/>
        <end position="478"/>
    </location>
</feature>
<evidence type="ECO:0000313" key="2">
    <source>
        <dbReference type="EMBL" id="JAG02146.1"/>
    </source>
</evidence>
<sequence length="525" mass="57835">MADGISCAVAATTVWWHRYLWQCHLRSRHDPSVCRKQRSVLHRPTASQYPHFHSPLHPSLVLLPNLLPFLHTRTCLHFCSQFQSRAVGCGLWRRCFQRHAVSGGTGVFLRRSEVLSLQMPLYPPLLLPRCAVPPSHSLSCVAGYFAAMPSSHPCPSSTVSVCAVSVLLGSMATAVSGTTAVVIDSYRASNLCCCYCCSCRCSYWHYCYYWRCCEILWTYSGTGATVCFAIYRPSLFVPHSVDRNCRTHSVGYCVARGALYPPTQVFPLPGTLGTVATVTRCGRACCIGCRIVYRNLCSVNTPTVLATHSQRMLLLSHLRLVLVDLGTLVYSPPRFLVKLLYSRCCIGRMLSLDPIARVLFDLASMFVSSSYHSTLSECMASMGDTTIPTVGRYSSPISVYRALLYFGLRLAGPCSATSNSDAASTSNPNSDTNFHSISTRSPYCVLHTGNLVLCIPHPLSVAAVVCVVAFVFVVPVVLMLVRLWVLLLLVAFLSLLLLVLLALTLLTLSQALVDCKTYWLQGRMI</sequence>
<keyword evidence="1" id="KW-0812">Transmembrane</keyword>
<accession>A0A0A9W418</accession>
<feature type="transmembrane region" description="Helical" evidence="1">
    <location>
        <begin position="485"/>
        <end position="508"/>
    </location>
</feature>
<keyword evidence="1" id="KW-1133">Transmembrane helix</keyword>
<keyword evidence="1" id="KW-0472">Membrane</keyword>
<proteinExistence type="predicted"/>
<protein>
    <submittedName>
        <fullName evidence="2">Uncharacterized protein</fullName>
    </submittedName>
</protein>
<reference evidence="2" key="1">
    <citation type="journal article" date="2014" name="PLoS ONE">
        <title>Transcriptome-Based Identification of ABC Transporters in the Western Tarnished Plant Bug Lygus hesperus.</title>
        <authorList>
            <person name="Hull J.J."/>
            <person name="Chaney K."/>
            <person name="Geib S.M."/>
            <person name="Fabrick J.A."/>
            <person name="Brent C.S."/>
            <person name="Walsh D."/>
            <person name="Lavine L.C."/>
        </authorList>
    </citation>
    <scope>NUCLEOTIDE SEQUENCE</scope>
</reference>
<gene>
    <name evidence="2" type="ORF">CM83_9024</name>
</gene>